<keyword evidence="4" id="KW-1185">Reference proteome</keyword>
<evidence type="ECO:0000256" key="2">
    <source>
        <dbReference type="SAM" id="SignalP"/>
    </source>
</evidence>
<dbReference type="InterPro" id="IPR050490">
    <property type="entry name" value="Bact_solute-bd_prot1"/>
</dbReference>
<dbReference type="HOGENOM" id="CLU_031285_2_3_9"/>
<keyword evidence="2" id="KW-0732">Signal</keyword>
<dbReference type="KEGG" id="pbd:PBOR_16065"/>
<organism evidence="3 4">
    <name type="scientific">Paenibacillus borealis</name>
    <dbReference type="NCBI Taxonomy" id="160799"/>
    <lineage>
        <taxon>Bacteria</taxon>
        <taxon>Bacillati</taxon>
        <taxon>Bacillota</taxon>
        <taxon>Bacilli</taxon>
        <taxon>Bacillales</taxon>
        <taxon>Paenibacillaceae</taxon>
        <taxon>Paenibacillus</taxon>
    </lineage>
</organism>
<dbReference type="RefSeq" id="WP_042213050.1">
    <property type="nucleotide sequence ID" value="NZ_CP009285.1"/>
</dbReference>
<dbReference type="InterPro" id="IPR006059">
    <property type="entry name" value="SBP"/>
</dbReference>
<feature type="signal peptide" evidence="2">
    <location>
        <begin position="1"/>
        <end position="21"/>
    </location>
</feature>
<dbReference type="PROSITE" id="PS51257">
    <property type="entry name" value="PROKAR_LIPOPROTEIN"/>
    <property type="match status" value="1"/>
</dbReference>
<sequence>MKKVKNLALTLVSIMLMSSLAACGGNNNGGNKAAEGNTGNNAASTNAPATEGANTEPAEKVELSFWTLGNVNYEELATEYTKEHPNVTIKVQNTGDQTAHHNNLTTALSAGSGAPDIFQLEIGFMERFLGAQDKFYNLNDLGAKDIQANYLDWKWKQASSIDGSFQLGLPTDIGPTVVYYRTDLAEAAGLPSDPEGFSAAIDTWDKFATVAKAFKEKTGKYFSDLTDLTYNALRDQSADEIYFSKADGTFIGDTNPQVKKAYDFTVKGIQEGWISNVMLWSPEWGQGMNDGSFAVVMGPAWMAGNIKSNAPDSSGKWKIAQLPEGAGNWGGSFITLPKEGKHPKEAYDFIQWLVNKDNQLESFKTKGLMPSIPALYEDPAFVDFKDDFFGGQQTAVEFGKAANRVKPVYYGPLHDQTDTFFKNALKNVLEKKADPAKEWEDAVKQSKTLAERG</sequence>
<accession>A0A089L9W7</accession>
<name>A0A089L9W7_PAEBO</name>
<dbReference type="SUPFAM" id="SSF53850">
    <property type="entry name" value="Periplasmic binding protein-like II"/>
    <property type="match status" value="1"/>
</dbReference>
<feature type="chain" id="PRO_5039177530" evidence="2">
    <location>
        <begin position="22"/>
        <end position="453"/>
    </location>
</feature>
<protein>
    <submittedName>
        <fullName evidence="3">Sugar transporter</fullName>
    </submittedName>
</protein>
<dbReference type="Proteomes" id="UP000029518">
    <property type="component" value="Chromosome"/>
</dbReference>
<dbReference type="PANTHER" id="PTHR43649">
    <property type="entry name" value="ARABINOSE-BINDING PROTEIN-RELATED"/>
    <property type="match status" value="1"/>
</dbReference>
<dbReference type="PANTHER" id="PTHR43649:SF32">
    <property type="entry name" value="SUGAR BINDING SECRETED PROTEIN"/>
    <property type="match status" value="1"/>
</dbReference>
<proteinExistence type="predicted"/>
<gene>
    <name evidence="3" type="ORF">PBOR_16065</name>
</gene>
<reference evidence="3" key="1">
    <citation type="submission" date="2014-08" db="EMBL/GenBank/DDBJ databases">
        <title>Comparative genomics of the Paenibacillus odorifer group.</title>
        <authorList>
            <person name="den Bakker H.C."/>
            <person name="Tsai Y.-C.Y.-C."/>
            <person name="Martin N."/>
            <person name="Korlach J."/>
            <person name="Wiedmann M."/>
        </authorList>
    </citation>
    <scope>NUCLEOTIDE SEQUENCE [LARGE SCALE GENOMIC DNA]</scope>
    <source>
        <strain evidence="3">DSM 13188</strain>
    </source>
</reference>
<evidence type="ECO:0000313" key="4">
    <source>
        <dbReference type="Proteomes" id="UP000029518"/>
    </source>
</evidence>
<evidence type="ECO:0000313" key="3">
    <source>
        <dbReference type="EMBL" id="AIQ58281.1"/>
    </source>
</evidence>
<feature type="region of interest" description="Disordered" evidence="1">
    <location>
        <begin position="34"/>
        <end position="56"/>
    </location>
</feature>
<dbReference type="AlphaFoldDB" id="A0A089L9W7"/>
<dbReference type="Pfam" id="PF13416">
    <property type="entry name" value="SBP_bac_8"/>
    <property type="match status" value="1"/>
</dbReference>
<dbReference type="OrthoDB" id="9768630at2"/>
<keyword evidence="3" id="KW-0762">Sugar transport</keyword>
<feature type="compositionally biased region" description="Low complexity" evidence="1">
    <location>
        <begin position="34"/>
        <end position="50"/>
    </location>
</feature>
<dbReference type="EMBL" id="CP009285">
    <property type="protein sequence ID" value="AIQ58281.1"/>
    <property type="molecule type" value="Genomic_DNA"/>
</dbReference>
<dbReference type="Gene3D" id="3.40.190.10">
    <property type="entry name" value="Periplasmic binding protein-like II"/>
    <property type="match status" value="1"/>
</dbReference>
<keyword evidence="3" id="KW-0813">Transport</keyword>
<evidence type="ECO:0000256" key="1">
    <source>
        <dbReference type="SAM" id="MobiDB-lite"/>
    </source>
</evidence>